<dbReference type="EMBL" id="JAEILG010000114">
    <property type="protein sequence ID" value="MBI6568195.1"/>
    <property type="molecule type" value="Genomic_DNA"/>
</dbReference>
<dbReference type="RefSeq" id="WP_057024070.1">
    <property type="nucleotide sequence ID" value="NZ_CBCSGQ010000064.1"/>
</dbReference>
<gene>
    <name evidence="2" type="ORF">NCTC10696_02482</name>
    <name evidence="1" type="ORF">YA0852_29415</name>
</gene>
<organism evidence="2 3">
    <name type="scientific">Pseudomonas synxantha</name>
    <dbReference type="NCBI Taxonomy" id="47883"/>
    <lineage>
        <taxon>Bacteria</taxon>
        <taxon>Pseudomonadati</taxon>
        <taxon>Pseudomonadota</taxon>
        <taxon>Gammaproteobacteria</taxon>
        <taxon>Pseudomonadales</taxon>
        <taxon>Pseudomonadaceae</taxon>
        <taxon>Pseudomonas</taxon>
    </lineage>
</organism>
<protein>
    <submittedName>
        <fullName evidence="2">Uncharacterized protein</fullName>
    </submittedName>
</protein>
<keyword evidence="4" id="KW-1185">Reference proteome</keyword>
<proteinExistence type="predicted"/>
<sequence length="71" mass="7992">MNIEITQARKPHCWVVYLDDLAVNFNSLEQANAFVAQLKARIAAPHVWPHAGPRETFERTLAPRKVAAAIK</sequence>
<dbReference type="AlphaFoldDB" id="A0AAX3I7E0"/>
<evidence type="ECO:0000313" key="4">
    <source>
        <dbReference type="Proteomes" id="UP000648914"/>
    </source>
</evidence>
<dbReference type="Proteomes" id="UP000648914">
    <property type="component" value="Unassembled WGS sequence"/>
</dbReference>
<dbReference type="GeneID" id="61831002"/>
<dbReference type="Proteomes" id="UP000306562">
    <property type="component" value="Chromosome"/>
</dbReference>
<evidence type="ECO:0000313" key="3">
    <source>
        <dbReference type="Proteomes" id="UP000306562"/>
    </source>
</evidence>
<evidence type="ECO:0000313" key="2">
    <source>
        <dbReference type="EMBL" id="VTQ98807.1"/>
    </source>
</evidence>
<reference evidence="1 4" key="2">
    <citation type="submission" date="2020-12" db="EMBL/GenBank/DDBJ databases">
        <title>Comparative genomic insights into the epidemiology and virulence of plant pathogenic Pseudomonads from Turkey.</title>
        <authorList>
            <person name="Dillon M."/>
            <person name="Ruiz-Bedoya T."/>
            <person name="Bendalovic-Torma C."/>
            <person name="Guttman K.M."/>
            <person name="Kwak H."/>
            <person name="Middleton M.A."/>
            <person name="Wang P.W."/>
            <person name="Horuz S."/>
            <person name="Aysan Y."/>
            <person name="Guttman D.S."/>
        </authorList>
    </citation>
    <scope>NUCLEOTIDE SEQUENCE [LARGE SCALE GENOMIC DNA]</scope>
    <source>
        <strain evidence="1 4">S5_IA_2b</strain>
    </source>
</reference>
<accession>A0AAX3I7E0</accession>
<dbReference type="EMBL" id="LR590482">
    <property type="protein sequence ID" value="VTQ98807.1"/>
    <property type="molecule type" value="Genomic_DNA"/>
</dbReference>
<evidence type="ECO:0000313" key="1">
    <source>
        <dbReference type="EMBL" id="MBI6568195.1"/>
    </source>
</evidence>
<reference evidence="2 3" key="1">
    <citation type="submission" date="2019-05" db="EMBL/GenBank/DDBJ databases">
        <authorList>
            <consortium name="Pathogen Informatics"/>
        </authorList>
    </citation>
    <scope>NUCLEOTIDE SEQUENCE [LARGE SCALE GENOMIC DNA]</scope>
    <source>
        <strain evidence="2 3">NCTC10696</strain>
    </source>
</reference>
<name>A0AAX3I7E0_9PSED</name>